<proteinExistence type="predicted"/>
<comment type="caution">
    <text evidence="1">The sequence shown here is derived from an EMBL/GenBank/DDBJ whole genome shotgun (WGS) entry which is preliminary data.</text>
</comment>
<accession>A0ACC0L147</accession>
<reference evidence="1 2" key="1">
    <citation type="journal article" date="2022" name="Genome Biol. Evol.">
        <title>The Spruce Budworm Genome: Reconstructing the Evolutionary History of Antifreeze Proteins.</title>
        <authorList>
            <person name="Beliveau C."/>
            <person name="Gagne P."/>
            <person name="Picq S."/>
            <person name="Vernygora O."/>
            <person name="Keeling C.I."/>
            <person name="Pinkney K."/>
            <person name="Doucet D."/>
            <person name="Wen F."/>
            <person name="Johnston J.S."/>
            <person name="Maaroufi H."/>
            <person name="Boyle B."/>
            <person name="Laroche J."/>
            <person name="Dewar K."/>
            <person name="Juretic N."/>
            <person name="Blackburn G."/>
            <person name="Nisole A."/>
            <person name="Brunet B."/>
            <person name="Brandao M."/>
            <person name="Lumley L."/>
            <person name="Duan J."/>
            <person name="Quan G."/>
            <person name="Lucarotti C.J."/>
            <person name="Roe A.D."/>
            <person name="Sperling F.A.H."/>
            <person name="Levesque R.C."/>
            <person name="Cusson M."/>
        </authorList>
    </citation>
    <scope>NUCLEOTIDE SEQUENCE [LARGE SCALE GENOMIC DNA]</scope>
    <source>
        <strain evidence="1">Glfc:IPQL:Cfum</strain>
    </source>
</reference>
<evidence type="ECO:0000313" key="1">
    <source>
        <dbReference type="EMBL" id="KAI8442101.1"/>
    </source>
</evidence>
<gene>
    <name evidence="1" type="ORF">MSG28_005731</name>
</gene>
<dbReference type="Proteomes" id="UP001064048">
    <property type="component" value="Chromosome 9"/>
</dbReference>
<organism evidence="1 2">
    <name type="scientific">Choristoneura fumiferana</name>
    <name type="common">Spruce budworm moth</name>
    <name type="synonym">Archips fumiferana</name>
    <dbReference type="NCBI Taxonomy" id="7141"/>
    <lineage>
        <taxon>Eukaryota</taxon>
        <taxon>Metazoa</taxon>
        <taxon>Ecdysozoa</taxon>
        <taxon>Arthropoda</taxon>
        <taxon>Hexapoda</taxon>
        <taxon>Insecta</taxon>
        <taxon>Pterygota</taxon>
        <taxon>Neoptera</taxon>
        <taxon>Endopterygota</taxon>
        <taxon>Lepidoptera</taxon>
        <taxon>Glossata</taxon>
        <taxon>Ditrysia</taxon>
        <taxon>Tortricoidea</taxon>
        <taxon>Tortricidae</taxon>
        <taxon>Tortricinae</taxon>
        <taxon>Choristoneura</taxon>
    </lineage>
</organism>
<name>A0ACC0L147_CHOFU</name>
<protein>
    <submittedName>
        <fullName evidence="1">Uncharacterized protein</fullName>
    </submittedName>
</protein>
<evidence type="ECO:0000313" key="2">
    <source>
        <dbReference type="Proteomes" id="UP001064048"/>
    </source>
</evidence>
<dbReference type="EMBL" id="CM046109">
    <property type="protein sequence ID" value="KAI8442101.1"/>
    <property type="molecule type" value="Genomic_DNA"/>
</dbReference>
<sequence>MGKTNAELAINSKLLLNSDEHSLRTMLKDHNIEPERLSEMLRNIQDWYNRQPHLPDAQLHDQLVTRLLIMRKFSLQKVKEKIDNYFTARNSMVDLLSNRDPLMSELNQYLKSGYWIVLPRKTPEKHRITIFKLWNDTVMGEQFILDFENITIQLATQLTPVLISKIVFYVTSCIGAKLKGLHLVHLPKHAAFMFSLFKKLMKPKLVKRIKQYNSFEEAMREFPEDIFPNDLGGTDDVTCQEITDAWVRTLSSPDWRHYFLEQDSIRSDESKRISAKMSNFGIEGSFKTLNID</sequence>
<keyword evidence="2" id="KW-1185">Reference proteome</keyword>